<dbReference type="InterPro" id="IPR023137">
    <property type="entry name" value="BrxA_sf"/>
</dbReference>
<protein>
    <submittedName>
        <fullName evidence="1">DUF1819 family protein</fullName>
    </submittedName>
</protein>
<organism evidence="1">
    <name type="scientific">Candidatus Caldatribacterium saccharofermentans</name>
    <dbReference type="NCBI Taxonomy" id="1454753"/>
    <lineage>
        <taxon>Bacteria</taxon>
        <taxon>Pseudomonadati</taxon>
        <taxon>Atribacterota</taxon>
        <taxon>Atribacteria</taxon>
        <taxon>Atribacterales</taxon>
        <taxon>Candidatus Caldatribacteriaceae</taxon>
        <taxon>Candidatus Caldatribacterium</taxon>
    </lineage>
</organism>
<evidence type="ECO:0000313" key="1">
    <source>
        <dbReference type="EMBL" id="HGY38487.1"/>
    </source>
</evidence>
<dbReference type="InterPro" id="IPR014948">
    <property type="entry name" value="BrxA"/>
</dbReference>
<reference evidence="1" key="1">
    <citation type="journal article" date="2020" name="mSystems">
        <title>Genome- and Community-Level Interaction Insights into Carbon Utilization and Element Cycling Functions of Hydrothermarchaeota in Hydrothermal Sediment.</title>
        <authorList>
            <person name="Zhou Z."/>
            <person name="Liu Y."/>
            <person name="Xu W."/>
            <person name="Pan J."/>
            <person name="Luo Z.H."/>
            <person name="Li M."/>
        </authorList>
    </citation>
    <scope>NUCLEOTIDE SEQUENCE [LARGE SCALE GENOMIC DNA]</scope>
    <source>
        <strain evidence="1">SpSt-82</strain>
    </source>
</reference>
<dbReference type="AlphaFoldDB" id="A0A7V4TEX2"/>
<name>A0A7V4TEX2_9BACT</name>
<accession>A0A7V4TEX2</accession>
<gene>
    <name evidence="1" type="ORF">ENW11_01575</name>
</gene>
<dbReference type="Pfam" id="PF08849">
    <property type="entry name" value="BrxA"/>
    <property type="match status" value="1"/>
</dbReference>
<proteinExistence type="predicted"/>
<comment type="caution">
    <text evidence="1">The sequence shown here is derived from an EMBL/GenBank/DDBJ whole genome shotgun (WGS) entry which is preliminary data.</text>
</comment>
<dbReference type="EMBL" id="DTIY01000010">
    <property type="protein sequence ID" value="HGY38487.1"/>
    <property type="molecule type" value="Genomic_DNA"/>
</dbReference>
<sequence>MPEIFPRFRRKFFQDSSWLSTPTRRTVFSRLCRNEGWWAMSTETVKFQAHLQRGGLGLEEMKRLLLAFAELGDVDEVTKRALRENLLGKTSGWMVKDMLYAFRRRFLSDSGLPPADLIALFLKGRVSEVAKNQVLFPYFVVTDPLVERCYRDLVLSRISNPGQLTKEDVRAYLEELSAHHPELAKWSEELRRRWSRGFLTLLRRFGLMERSPGKGLKRLWLLPEPFAFFWFWFWERGGSFWFAAEQTLWELLQVNRQQMEELLVEGRLRGWWSYQRSGRIVEFQPRFLVLWEWLENALG</sequence>
<dbReference type="Gene3D" id="1.10.3540.10">
    <property type="entry name" value="uncharacterized protein from magnetospirillum magneticum domain"/>
    <property type="match status" value="1"/>
</dbReference>